<proteinExistence type="predicted"/>
<organism evidence="2">
    <name type="scientific">viral metagenome</name>
    <dbReference type="NCBI Taxonomy" id="1070528"/>
    <lineage>
        <taxon>unclassified sequences</taxon>
        <taxon>metagenomes</taxon>
        <taxon>organismal metagenomes</taxon>
    </lineage>
</organism>
<dbReference type="EMBL" id="MT143039">
    <property type="protein sequence ID" value="QJA92122.1"/>
    <property type="molecule type" value="Genomic_DNA"/>
</dbReference>
<evidence type="ECO:0000259" key="1">
    <source>
        <dbReference type="Pfam" id="PF08291"/>
    </source>
</evidence>
<dbReference type="Gene3D" id="3.30.1380.10">
    <property type="match status" value="1"/>
</dbReference>
<dbReference type="InterPro" id="IPR009045">
    <property type="entry name" value="Zn_M74/Hedgehog-like"/>
</dbReference>
<dbReference type="Pfam" id="PF08291">
    <property type="entry name" value="Peptidase_M15_3"/>
    <property type="match status" value="1"/>
</dbReference>
<evidence type="ECO:0000313" key="2">
    <source>
        <dbReference type="EMBL" id="QJA92122.1"/>
    </source>
</evidence>
<dbReference type="AlphaFoldDB" id="A0A6M3LEQ0"/>
<protein>
    <submittedName>
        <fullName evidence="2">Putative peptidase</fullName>
    </submittedName>
</protein>
<sequence>MLLKPGVDISRLNREIRRVLNELDRIYKNYGDTLIITSTYEGNHSPSSLHYANNAIDIRIPAREKNTVLADIKNTIGKTYDVICEIDHIHIEYDPKE</sequence>
<name>A0A6M3LEQ0_9ZZZZ</name>
<dbReference type="InterPro" id="IPR013230">
    <property type="entry name" value="Peptidase_M15A_C"/>
</dbReference>
<accession>A0A6M3LEQ0</accession>
<feature type="domain" description="Peptidase M15A C-terminal" evidence="1">
    <location>
        <begin position="14"/>
        <end position="91"/>
    </location>
</feature>
<gene>
    <name evidence="2" type="ORF">MM415B04845_0007</name>
</gene>
<dbReference type="SUPFAM" id="SSF55166">
    <property type="entry name" value="Hedgehog/DD-peptidase"/>
    <property type="match status" value="1"/>
</dbReference>
<reference evidence="2" key="1">
    <citation type="submission" date="2020-03" db="EMBL/GenBank/DDBJ databases">
        <title>The deep terrestrial virosphere.</title>
        <authorList>
            <person name="Holmfeldt K."/>
            <person name="Nilsson E."/>
            <person name="Simone D."/>
            <person name="Lopez-Fernandez M."/>
            <person name="Wu X."/>
            <person name="de Brujin I."/>
            <person name="Lundin D."/>
            <person name="Andersson A."/>
            <person name="Bertilsson S."/>
            <person name="Dopson M."/>
        </authorList>
    </citation>
    <scope>NUCLEOTIDE SEQUENCE</scope>
    <source>
        <strain evidence="2">MM415B04845</strain>
    </source>
</reference>